<dbReference type="Pfam" id="PF01266">
    <property type="entry name" value="DAO"/>
    <property type="match status" value="1"/>
</dbReference>
<dbReference type="Gene3D" id="3.50.50.60">
    <property type="entry name" value="FAD/NAD(P)-binding domain"/>
    <property type="match status" value="1"/>
</dbReference>
<dbReference type="EMBL" id="JBHRTE010000102">
    <property type="protein sequence ID" value="MFC3170379.1"/>
    <property type="molecule type" value="Genomic_DNA"/>
</dbReference>
<keyword evidence="1 4" id="KW-0560">Oxidoreductase</keyword>
<evidence type="ECO:0000259" key="3">
    <source>
        <dbReference type="Pfam" id="PF01266"/>
    </source>
</evidence>
<proteinExistence type="predicted"/>
<dbReference type="SUPFAM" id="SSF51905">
    <property type="entry name" value="FAD/NAD(P)-binding domain"/>
    <property type="match status" value="1"/>
</dbReference>
<dbReference type="RefSeq" id="WP_207467204.1">
    <property type="nucleotide sequence ID" value="NZ_JAFNAW010000013.1"/>
</dbReference>
<keyword evidence="2" id="KW-0812">Transmembrane</keyword>
<accession>A0ABV7IIN1</accession>
<gene>
    <name evidence="4" type="ORF">ACFOD7_20330</name>
</gene>
<dbReference type="InterPro" id="IPR036188">
    <property type="entry name" value="FAD/NAD-bd_sf"/>
</dbReference>
<dbReference type="InterPro" id="IPR006076">
    <property type="entry name" value="FAD-dep_OxRdtase"/>
</dbReference>
<keyword evidence="5" id="KW-1185">Reference proteome</keyword>
<sequence>MRGDRIMSADAGTAIIGGGIVGLCVALGLAARGQDVLVLDGRDRDMRASQGNFGLVWLQGKGAGCAPYARWSCQAARAWAGFAERLSSQSGIDLALCQDGGYEFFTDRQEFEQFCQDLHRQADTLGNEFSFECLGHSDLAHRLPGIGQQVVGATFCPLDGHVNPLRLHVALRKACLASGVRFTGDASVAAVQPATSGFSILCENTKTIHADRVILCAGLGAAQLGPQLGFRAPIRAQRGELLITERVADRLPFLSSTIRQVDEGGLQIGGTKADADVDIESTDQMARLARHAMQVWPRLADIRVLRSWAALRVMTPDGYPIYQRSADHPGAFLVTCHSGVTLAPLHATRLADWIDGDPAAPDLEAFDERRFALS</sequence>
<keyword evidence="2" id="KW-1133">Transmembrane helix</keyword>
<feature type="domain" description="FAD dependent oxidoreductase" evidence="3">
    <location>
        <begin position="14"/>
        <end position="353"/>
    </location>
</feature>
<feature type="transmembrane region" description="Helical" evidence="2">
    <location>
        <begin position="12"/>
        <end position="31"/>
    </location>
</feature>
<dbReference type="GO" id="GO:0016491">
    <property type="term" value="F:oxidoreductase activity"/>
    <property type="evidence" value="ECO:0007669"/>
    <property type="project" value="UniProtKB-KW"/>
</dbReference>
<dbReference type="EC" id="1.-.-.-" evidence="4"/>
<comment type="caution">
    <text evidence="4">The sequence shown here is derived from an EMBL/GenBank/DDBJ whole genome shotgun (WGS) entry which is preliminary data.</text>
</comment>
<keyword evidence="2" id="KW-0472">Membrane</keyword>
<dbReference type="Gene3D" id="3.30.9.10">
    <property type="entry name" value="D-Amino Acid Oxidase, subunit A, domain 2"/>
    <property type="match status" value="1"/>
</dbReference>
<evidence type="ECO:0000256" key="2">
    <source>
        <dbReference type="SAM" id="Phobius"/>
    </source>
</evidence>
<evidence type="ECO:0000313" key="4">
    <source>
        <dbReference type="EMBL" id="MFC3170379.1"/>
    </source>
</evidence>
<evidence type="ECO:0000313" key="5">
    <source>
        <dbReference type="Proteomes" id="UP001595557"/>
    </source>
</evidence>
<protein>
    <submittedName>
        <fullName evidence="4">NAD(P)/FAD-dependent oxidoreductase</fullName>
        <ecNumber evidence="4">1.-.-.-</ecNumber>
    </submittedName>
</protein>
<reference evidence="5" key="1">
    <citation type="journal article" date="2019" name="Int. J. Syst. Evol. Microbiol.">
        <title>The Global Catalogue of Microorganisms (GCM) 10K type strain sequencing project: providing services to taxonomists for standard genome sequencing and annotation.</title>
        <authorList>
            <consortium name="The Broad Institute Genomics Platform"/>
            <consortium name="The Broad Institute Genome Sequencing Center for Infectious Disease"/>
            <person name="Wu L."/>
            <person name="Ma J."/>
        </authorList>
    </citation>
    <scope>NUCLEOTIDE SEQUENCE [LARGE SCALE GENOMIC DNA]</scope>
    <source>
        <strain evidence="5">KCTC 52239</strain>
    </source>
</reference>
<evidence type="ECO:0000256" key="1">
    <source>
        <dbReference type="ARBA" id="ARBA00023002"/>
    </source>
</evidence>
<dbReference type="SUPFAM" id="SSF54373">
    <property type="entry name" value="FAD-linked reductases, C-terminal domain"/>
    <property type="match status" value="1"/>
</dbReference>
<dbReference type="PANTHER" id="PTHR13847">
    <property type="entry name" value="SARCOSINE DEHYDROGENASE-RELATED"/>
    <property type="match status" value="1"/>
</dbReference>
<organism evidence="4 5">
    <name type="scientific">Paracoccus fontiphilus</name>
    <dbReference type="NCBI Taxonomy" id="1815556"/>
    <lineage>
        <taxon>Bacteria</taxon>
        <taxon>Pseudomonadati</taxon>
        <taxon>Pseudomonadota</taxon>
        <taxon>Alphaproteobacteria</taxon>
        <taxon>Rhodobacterales</taxon>
        <taxon>Paracoccaceae</taxon>
        <taxon>Paracoccus</taxon>
    </lineage>
</organism>
<dbReference type="Proteomes" id="UP001595557">
    <property type="component" value="Unassembled WGS sequence"/>
</dbReference>
<name>A0ABV7IIN1_9RHOB</name>